<name>A0A4S2AL14_9BACE</name>
<dbReference type="InterPro" id="IPR008979">
    <property type="entry name" value="Galactose-bd-like_sf"/>
</dbReference>
<dbReference type="SUPFAM" id="SSF49785">
    <property type="entry name" value="Galactose-binding domain-like"/>
    <property type="match status" value="1"/>
</dbReference>
<keyword evidence="1" id="KW-0732">Signal</keyword>
<dbReference type="Gene3D" id="2.60.40.10">
    <property type="entry name" value="Immunoglobulins"/>
    <property type="match status" value="1"/>
</dbReference>
<protein>
    <submittedName>
        <fullName evidence="3">Discoidin domain-containing protein</fullName>
    </submittedName>
</protein>
<dbReference type="InterPro" id="IPR013783">
    <property type="entry name" value="Ig-like_fold"/>
</dbReference>
<evidence type="ECO:0000313" key="4">
    <source>
        <dbReference type="Proteomes" id="UP000310532"/>
    </source>
</evidence>
<feature type="signal peptide" evidence="1">
    <location>
        <begin position="1"/>
        <end position="20"/>
    </location>
</feature>
<sequence length="280" mass="30812">MKKLSYLMLFLLSVIMYGCAETEQPYVGYIVVERAVVDAAAGSTATVVADTDISSSIFVQVEDGADWCQVAANGKNITVTATAANTAEAFRTATVYVKCGYRETTFTVLQKFDGQEYLQYDWTRWTATGNGVEANDGGGYPSLFTENRGEFWHSQYSTAVPLPYVIVVDMKEELEVAKFDIGRRYYSVNGNNYGTVKALNIYASTDNENFTAVGGFTFALPWTAPDGTVVTSATHPLIPAFEEVILTAPVTARYIKLEITETNMSNNAAQISYFKAYEKI</sequence>
<dbReference type="EMBL" id="SRYZ01000042">
    <property type="protein sequence ID" value="TGY01631.1"/>
    <property type="molecule type" value="Genomic_DNA"/>
</dbReference>
<organism evidence="3 4">
    <name type="scientific">Bacteroides muris</name>
    <name type="common">ex Afrizal et al. 2022</name>
    <dbReference type="NCBI Taxonomy" id="2516960"/>
    <lineage>
        <taxon>Bacteria</taxon>
        <taxon>Pseudomonadati</taxon>
        <taxon>Bacteroidota</taxon>
        <taxon>Bacteroidia</taxon>
        <taxon>Bacteroidales</taxon>
        <taxon>Bacteroidaceae</taxon>
        <taxon>Bacteroides</taxon>
    </lineage>
</organism>
<keyword evidence="4" id="KW-1185">Reference proteome</keyword>
<evidence type="ECO:0000313" key="3">
    <source>
        <dbReference type="EMBL" id="TGY01631.1"/>
    </source>
</evidence>
<dbReference type="Proteomes" id="UP000310532">
    <property type="component" value="Unassembled WGS sequence"/>
</dbReference>
<feature type="chain" id="PRO_5020270358" evidence="1">
    <location>
        <begin position="21"/>
        <end position="280"/>
    </location>
</feature>
<dbReference type="InterPro" id="IPR024361">
    <property type="entry name" value="BACON"/>
</dbReference>
<dbReference type="RefSeq" id="WP_136010951.1">
    <property type="nucleotide sequence ID" value="NZ_SRYZ01000042.1"/>
</dbReference>
<evidence type="ECO:0000256" key="1">
    <source>
        <dbReference type="SAM" id="SignalP"/>
    </source>
</evidence>
<dbReference type="Gene3D" id="2.60.120.260">
    <property type="entry name" value="Galactose-binding domain-like"/>
    <property type="match status" value="1"/>
</dbReference>
<reference evidence="3 4" key="1">
    <citation type="submission" date="2019-04" db="EMBL/GenBank/DDBJ databases">
        <title>Microbes associate with the intestines of laboratory mice.</title>
        <authorList>
            <person name="Navarre W."/>
            <person name="Wong E."/>
            <person name="Huang K."/>
            <person name="Tropini C."/>
            <person name="Ng K."/>
            <person name="Yu B."/>
        </authorList>
    </citation>
    <scope>NUCLEOTIDE SEQUENCE [LARGE SCALE GENOMIC DNA]</scope>
    <source>
        <strain evidence="3 4">NM69_E16B</strain>
    </source>
</reference>
<dbReference type="Pfam" id="PF00754">
    <property type="entry name" value="F5_F8_type_C"/>
    <property type="match status" value="1"/>
</dbReference>
<comment type="caution">
    <text evidence="3">The sequence shown here is derived from an EMBL/GenBank/DDBJ whole genome shotgun (WGS) entry which is preliminary data.</text>
</comment>
<evidence type="ECO:0000259" key="2">
    <source>
        <dbReference type="PROSITE" id="PS50022"/>
    </source>
</evidence>
<feature type="domain" description="F5/8 type C" evidence="2">
    <location>
        <begin position="104"/>
        <end position="276"/>
    </location>
</feature>
<dbReference type="Pfam" id="PF13004">
    <property type="entry name" value="BACON"/>
    <property type="match status" value="1"/>
</dbReference>
<proteinExistence type="predicted"/>
<dbReference type="PROSITE" id="PS51257">
    <property type="entry name" value="PROKAR_LIPOPROTEIN"/>
    <property type="match status" value="1"/>
</dbReference>
<dbReference type="InterPro" id="IPR000421">
    <property type="entry name" value="FA58C"/>
</dbReference>
<gene>
    <name evidence="3" type="ORF">E5355_14780</name>
</gene>
<dbReference type="PROSITE" id="PS50022">
    <property type="entry name" value="FA58C_3"/>
    <property type="match status" value="1"/>
</dbReference>
<dbReference type="AlphaFoldDB" id="A0A4S2AL14"/>
<accession>A0A4S2AL14</accession>